<comment type="caution">
    <text evidence="1">The sequence shown here is derived from an EMBL/GenBank/DDBJ whole genome shotgun (WGS) entry which is preliminary data.</text>
</comment>
<dbReference type="AlphaFoldDB" id="A0A8H3LN29"/>
<sequence length="282" mass="33477">MEHSIYFENENANKIILFVLEELNNIFFIENSSSESEKNTSDNDENVSVISDDENFENLNEIQLNNLEFVKKTDENPDNYIEDKIYDDLKLKVNEFFKNRKYLCYSKCCEKISYERFLKYRKDENTKEIAAENRKYLRFNYCYNNICAVEDGKCNPNKTKSQITFNTFNGSTHIAYDWTQNTNYIIDEDEMPDDSKQEKSINCTLSLVKTKIITLYFFYLWIIDRSIYDEIELNFMIPGYTKFIYDSCFGLIKILYQKSKVNIVDNMVLVINNSTTIHLNTS</sequence>
<dbReference type="Proteomes" id="UP000615446">
    <property type="component" value="Unassembled WGS sequence"/>
</dbReference>
<name>A0A8H3LN29_9GLOM</name>
<protein>
    <submittedName>
        <fullName evidence="1">Uncharacterized protein</fullName>
    </submittedName>
</protein>
<reference evidence="1" key="1">
    <citation type="submission" date="2019-10" db="EMBL/GenBank/DDBJ databases">
        <title>Conservation and host-specific expression of non-tandemly repeated heterogenous ribosome RNA gene in arbuscular mycorrhizal fungi.</title>
        <authorList>
            <person name="Maeda T."/>
            <person name="Kobayashi Y."/>
            <person name="Nakagawa T."/>
            <person name="Ezawa T."/>
            <person name="Yamaguchi K."/>
            <person name="Bino T."/>
            <person name="Nishimoto Y."/>
            <person name="Shigenobu S."/>
            <person name="Kawaguchi M."/>
        </authorList>
    </citation>
    <scope>NUCLEOTIDE SEQUENCE</scope>
    <source>
        <strain evidence="1">HR1</strain>
    </source>
</reference>
<dbReference type="EMBL" id="BLAL01000187">
    <property type="protein sequence ID" value="GES89501.1"/>
    <property type="molecule type" value="Genomic_DNA"/>
</dbReference>
<gene>
    <name evidence="1" type="ORF">RCL2_001640000</name>
</gene>
<evidence type="ECO:0000313" key="2">
    <source>
        <dbReference type="Proteomes" id="UP000615446"/>
    </source>
</evidence>
<proteinExistence type="predicted"/>
<organism evidence="1 2">
    <name type="scientific">Rhizophagus clarus</name>
    <dbReference type="NCBI Taxonomy" id="94130"/>
    <lineage>
        <taxon>Eukaryota</taxon>
        <taxon>Fungi</taxon>
        <taxon>Fungi incertae sedis</taxon>
        <taxon>Mucoromycota</taxon>
        <taxon>Glomeromycotina</taxon>
        <taxon>Glomeromycetes</taxon>
        <taxon>Glomerales</taxon>
        <taxon>Glomeraceae</taxon>
        <taxon>Rhizophagus</taxon>
    </lineage>
</organism>
<evidence type="ECO:0000313" key="1">
    <source>
        <dbReference type="EMBL" id="GES89501.1"/>
    </source>
</evidence>
<accession>A0A8H3LN29</accession>